<feature type="signal peptide" evidence="1">
    <location>
        <begin position="1"/>
        <end position="21"/>
    </location>
</feature>
<keyword evidence="1" id="KW-0732">Signal</keyword>
<reference evidence="2" key="2">
    <citation type="submission" date="2021-04" db="EMBL/GenBank/DDBJ databases">
        <title>Genome-wide patterns of bracovirus chromosomal integration into multiple host tissues during parasitism.</title>
        <authorList>
            <person name="Chebbi M.A.C."/>
        </authorList>
    </citation>
    <scope>NUCLEOTIDE SEQUENCE</scope>
    <source>
        <tissue evidence="2">Whole body</tissue>
    </source>
</reference>
<dbReference type="AlphaFoldDB" id="A0A8J5R692"/>
<proteinExistence type="predicted"/>
<accession>A0A8J5R692</accession>
<organism evidence="2 3">
    <name type="scientific">Cotesia typhae</name>
    <dbReference type="NCBI Taxonomy" id="2053667"/>
    <lineage>
        <taxon>Eukaryota</taxon>
        <taxon>Metazoa</taxon>
        <taxon>Ecdysozoa</taxon>
        <taxon>Arthropoda</taxon>
        <taxon>Hexapoda</taxon>
        <taxon>Insecta</taxon>
        <taxon>Pterygota</taxon>
        <taxon>Neoptera</taxon>
        <taxon>Endopterygota</taxon>
        <taxon>Hymenoptera</taxon>
        <taxon>Apocrita</taxon>
        <taxon>Ichneumonoidea</taxon>
        <taxon>Braconidae</taxon>
        <taxon>Microgastrinae</taxon>
        <taxon>Cotesia</taxon>
    </lineage>
</organism>
<dbReference type="EMBL" id="JAAOIC020000019">
    <property type="protein sequence ID" value="KAG8041152.1"/>
    <property type="molecule type" value="Genomic_DNA"/>
</dbReference>
<name>A0A8J5R692_9HYME</name>
<dbReference type="Proteomes" id="UP000729913">
    <property type="component" value="Unassembled WGS sequence"/>
</dbReference>
<keyword evidence="3" id="KW-1185">Reference proteome</keyword>
<dbReference type="Pfam" id="PF01395">
    <property type="entry name" value="PBP_GOBP"/>
    <property type="match status" value="1"/>
</dbReference>
<evidence type="ECO:0000313" key="3">
    <source>
        <dbReference type="Proteomes" id="UP000729913"/>
    </source>
</evidence>
<dbReference type="CDD" id="cd23992">
    <property type="entry name" value="PBP_GOBP"/>
    <property type="match status" value="1"/>
</dbReference>
<dbReference type="InterPro" id="IPR006170">
    <property type="entry name" value="PBP/GOBP"/>
</dbReference>
<sequence length="156" mass="18268">MKNFIFSIGLLSIYFATTVNSLLIETNPLERAHSEDRERCLHLLSNQTDGVNITEKSQNYRCYRTCIMKRSGYLPDGKISLDKYEKMIDSRNKRYKELVMNAAKACIEEAEQGETECDVGVLFLACHRKHMMKHYRRNYARSFDENHHQHLTLSTV</sequence>
<evidence type="ECO:0000313" key="2">
    <source>
        <dbReference type="EMBL" id="KAG8041152.1"/>
    </source>
</evidence>
<feature type="chain" id="PRO_5035287578" evidence="1">
    <location>
        <begin position="22"/>
        <end position="156"/>
    </location>
</feature>
<comment type="caution">
    <text evidence="2">The sequence shown here is derived from an EMBL/GenBank/DDBJ whole genome shotgun (WGS) entry which is preliminary data.</text>
</comment>
<reference evidence="2" key="1">
    <citation type="submission" date="2020-03" db="EMBL/GenBank/DDBJ databases">
        <authorList>
            <person name="Chebbi M.A."/>
            <person name="Drezen J.M."/>
        </authorList>
    </citation>
    <scope>NUCLEOTIDE SEQUENCE</scope>
    <source>
        <tissue evidence="2">Whole body</tissue>
    </source>
</reference>
<dbReference type="GO" id="GO:0005549">
    <property type="term" value="F:odorant binding"/>
    <property type="evidence" value="ECO:0007669"/>
    <property type="project" value="InterPro"/>
</dbReference>
<evidence type="ECO:0000256" key="1">
    <source>
        <dbReference type="SAM" id="SignalP"/>
    </source>
</evidence>
<gene>
    <name evidence="2" type="ORF">G9C98_002140</name>
</gene>
<dbReference type="OrthoDB" id="7370359at2759"/>
<protein>
    <submittedName>
        <fullName evidence="2">Uncharacterized protein</fullName>
    </submittedName>
</protein>